<dbReference type="Proteomes" id="UP000735874">
    <property type="component" value="Unassembled WGS sequence"/>
</dbReference>
<comment type="caution">
    <text evidence="5">The sequence shown here is derived from an EMBL/GenBank/DDBJ whole genome shotgun (WGS) entry which is preliminary data.</text>
</comment>
<reference evidence="5 6" key="1">
    <citation type="submission" date="2018-01" db="EMBL/GenBank/DDBJ databases">
        <title>Draft genome of the strawberry crown rot pathogen Phytophthora cactorum.</title>
        <authorList>
            <person name="Armitage A.D."/>
            <person name="Lysoe E."/>
            <person name="Nellist C.F."/>
            <person name="Harrison R.J."/>
            <person name="Brurberg M.B."/>
        </authorList>
    </citation>
    <scope>NUCLEOTIDE SEQUENCE [LARGE SCALE GENOMIC DNA]</scope>
    <source>
        <strain evidence="5 6">10300</strain>
    </source>
</reference>
<evidence type="ECO:0000313" key="2">
    <source>
        <dbReference type="EMBL" id="KAG2884372.1"/>
    </source>
</evidence>
<dbReference type="EMBL" id="MJFZ01000051">
    <property type="protein sequence ID" value="RAW40219.1"/>
    <property type="molecule type" value="Genomic_DNA"/>
</dbReference>
<organism evidence="5 6">
    <name type="scientific">Phytophthora cactorum</name>
    <dbReference type="NCBI Taxonomy" id="29920"/>
    <lineage>
        <taxon>Eukaryota</taxon>
        <taxon>Sar</taxon>
        <taxon>Stramenopiles</taxon>
        <taxon>Oomycota</taxon>
        <taxon>Peronosporomycetes</taxon>
        <taxon>Peronosporales</taxon>
        <taxon>Peronosporaceae</taxon>
        <taxon>Phytophthora</taxon>
    </lineage>
</organism>
<dbReference type="EMBL" id="RCMI01001501">
    <property type="protein sequence ID" value="KAG2884372.1"/>
    <property type="molecule type" value="Genomic_DNA"/>
</dbReference>
<dbReference type="Proteomes" id="UP000774804">
    <property type="component" value="Unassembled WGS sequence"/>
</dbReference>
<dbReference type="EMBL" id="RCMV01000755">
    <property type="protein sequence ID" value="KAG3213227.1"/>
    <property type="molecule type" value="Genomic_DNA"/>
</dbReference>
<keyword evidence="6" id="KW-1185">Reference proteome</keyword>
<evidence type="ECO:0000313" key="1">
    <source>
        <dbReference type="EMBL" id="KAG2848752.1"/>
    </source>
</evidence>
<evidence type="ECO:0000313" key="5">
    <source>
        <dbReference type="EMBL" id="RAW40219.1"/>
    </source>
</evidence>
<name>A0A329SUA3_9STRA</name>
<evidence type="ECO:0000313" key="6">
    <source>
        <dbReference type="Proteomes" id="UP000251314"/>
    </source>
</evidence>
<dbReference type="Proteomes" id="UP000736787">
    <property type="component" value="Unassembled WGS sequence"/>
</dbReference>
<dbReference type="Proteomes" id="UP000760860">
    <property type="component" value="Unassembled WGS sequence"/>
</dbReference>
<dbReference type="EMBL" id="RCMK01001501">
    <property type="protein sequence ID" value="KAG2893119.1"/>
    <property type="molecule type" value="Genomic_DNA"/>
</dbReference>
<protein>
    <submittedName>
        <fullName evidence="5">Uncharacterized protein</fullName>
    </submittedName>
</protein>
<accession>A0A329SUA3</accession>
<sequence>MRDSPCFCRLFNIRVRLRCLAGNAKTVNVLNGEALQQLTIRSATYFQFSASEARFKQLNLVSWVFFIFAVKKAAGAVNQPETSSHVLPGPTAKELLVTLIALVSWNVLTRTLWP</sequence>
<reference evidence="1" key="2">
    <citation type="submission" date="2018-10" db="EMBL/GenBank/DDBJ databases">
        <title>Effector identification in a new, highly contiguous assembly of the strawberry crown rot pathogen Phytophthora cactorum.</title>
        <authorList>
            <person name="Armitage A.D."/>
            <person name="Nellist C.F."/>
            <person name="Bates H."/>
            <person name="Vickerstaff R.J."/>
            <person name="Harrison R.J."/>
        </authorList>
    </citation>
    <scope>NUCLEOTIDE SEQUENCE</scope>
    <source>
        <strain evidence="1">15-7</strain>
        <strain evidence="2">4032</strain>
        <strain evidence="3">4040</strain>
        <strain evidence="4">P421</strain>
    </source>
</reference>
<gene>
    <name evidence="5" type="ORF">PC110_g3604</name>
    <name evidence="1" type="ORF">PC113_g17508</name>
    <name evidence="2" type="ORF">PC115_g21356</name>
    <name evidence="3" type="ORF">PC117_g23864</name>
    <name evidence="4" type="ORF">PC129_g15831</name>
</gene>
<dbReference type="Proteomes" id="UP000251314">
    <property type="component" value="Unassembled WGS sequence"/>
</dbReference>
<evidence type="ECO:0000313" key="3">
    <source>
        <dbReference type="EMBL" id="KAG2893119.1"/>
    </source>
</evidence>
<dbReference type="AlphaFoldDB" id="A0A329SUA3"/>
<dbReference type="EMBL" id="RCMG01000760">
    <property type="protein sequence ID" value="KAG2848752.1"/>
    <property type="molecule type" value="Genomic_DNA"/>
</dbReference>
<proteinExistence type="predicted"/>
<dbReference type="VEuPathDB" id="FungiDB:PC110_g3604"/>
<evidence type="ECO:0000313" key="4">
    <source>
        <dbReference type="EMBL" id="KAG3213227.1"/>
    </source>
</evidence>